<dbReference type="Proteomes" id="UP000785613">
    <property type="component" value="Unassembled WGS sequence"/>
</dbReference>
<dbReference type="InterPro" id="IPR025409">
    <property type="entry name" value="DUF4303"/>
</dbReference>
<dbReference type="EMBL" id="VUYU01000017">
    <property type="protein sequence ID" value="NHZ36348.1"/>
    <property type="molecule type" value="Genomic_DNA"/>
</dbReference>
<evidence type="ECO:0000313" key="2">
    <source>
        <dbReference type="Proteomes" id="UP000785613"/>
    </source>
</evidence>
<proteinExistence type="predicted"/>
<name>A0ABX0LUD5_9BURK</name>
<protein>
    <submittedName>
        <fullName evidence="1">DUF4303 domain-containing protein</fullName>
    </submittedName>
</protein>
<comment type="caution">
    <text evidence="1">The sequence shown here is derived from an EMBL/GenBank/DDBJ whole genome shotgun (WGS) entry which is preliminary data.</text>
</comment>
<reference evidence="1 2" key="1">
    <citation type="submission" date="2019-09" db="EMBL/GenBank/DDBJ databases">
        <title>Taxonomy of Antarctic Massilia spp.: description of Massilia rubra sp. nov., Massilia aquatica sp. nov., Massilia mucilaginosa sp. nov., Massilia frigida sp. nov. isolated from streams, lakes and regoliths.</title>
        <authorList>
            <person name="Holochova P."/>
            <person name="Sedlacek I."/>
            <person name="Kralova S."/>
            <person name="Maslanova I."/>
            <person name="Busse H.-J."/>
            <person name="Stankova E."/>
            <person name="Vrbovska V."/>
            <person name="Kovarovic V."/>
            <person name="Bartak M."/>
            <person name="Svec P."/>
            <person name="Pantucek R."/>
        </authorList>
    </citation>
    <scope>NUCLEOTIDE SEQUENCE [LARGE SCALE GENOMIC DNA]</scope>
    <source>
        <strain evidence="1 2">CCM 8692</strain>
    </source>
</reference>
<evidence type="ECO:0000313" key="1">
    <source>
        <dbReference type="EMBL" id="NHZ36348.1"/>
    </source>
</evidence>
<sequence length="182" mass="20896">MKAPDLTPIEEQLFALSLVSIRQFSDEHPDESFYGFGIDCMADSGMFLLCFNSEAAFAETAKEYIERFQYSAADLAALKTNFGDWKYQDFNQDQPHWEAGWGAHRDAIEAYTFADETEIEEAHAYVEQLMRCACRVLVRLERSGIFERTNMDPGFTTSVMDHDEDLQEATLRLNSVRAEFND</sequence>
<accession>A0ABX0LUD5</accession>
<dbReference type="Pfam" id="PF14136">
    <property type="entry name" value="DUF4303"/>
    <property type="match status" value="1"/>
</dbReference>
<organism evidence="1 2">
    <name type="scientific">Massilia rubra</name>
    <dbReference type="NCBI Taxonomy" id="2607910"/>
    <lineage>
        <taxon>Bacteria</taxon>
        <taxon>Pseudomonadati</taxon>
        <taxon>Pseudomonadota</taxon>
        <taxon>Betaproteobacteria</taxon>
        <taxon>Burkholderiales</taxon>
        <taxon>Oxalobacteraceae</taxon>
        <taxon>Telluria group</taxon>
        <taxon>Massilia</taxon>
    </lineage>
</organism>
<keyword evidence="2" id="KW-1185">Reference proteome</keyword>
<dbReference type="RefSeq" id="WP_167228313.1">
    <property type="nucleotide sequence ID" value="NZ_VUYU01000017.1"/>
</dbReference>
<gene>
    <name evidence="1" type="ORF">F0185_22525</name>
</gene>